<dbReference type="PANTHER" id="PTHR13377">
    <property type="entry name" value="PLACENTAL PROTEIN 6"/>
    <property type="match status" value="1"/>
</dbReference>
<keyword evidence="2 6" id="KW-0812">Transmembrane</keyword>
<organism evidence="7">
    <name type="scientific">Wuchereria bancrofti</name>
    <dbReference type="NCBI Taxonomy" id="6293"/>
    <lineage>
        <taxon>Eukaryota</taxon>
        <taxon>Metazoa</taxon>
        <taxon>Ecdysozoa</taxon>
        <taxon>Nematoda</taxon>
        <taxon>Chromadorea</taxon>
        <taxon>Rhabditida</taxon>
        <taxon>Spirurina</taxon>
        <taxon>Spiruromorpha</taxon>
        <taxon>Filarioidea</taxon>
        <taxon>Onchocercidae</taxon>
        <taxon>Wuchereria</taxon>
    </lineage>
</organism>
<dbReference type="Pfam" id="PF08551">
    <property type="entry name" value="DUF1751"/>
    <property type="match status" value="1"/>
</dbReference>
<evidence type="ECO:0000256" key="1">
    <source>
        <dbReference type="ARBA" id="ARBA00004141"/>
    </source>
</evidence>
<evidence type="ECO:0000313" key="7">
    <source>
        <dbReference type="WBParaSite" id="maker-PairedContig_1150-snap-gene-3.15-mRNA-1"/>
    </source>
</evidence>
<protein>
    <recommendedName>
        <fullName evidence="8">Transmembrane protein 115</fullName>
    </recommendedName>
</protein>
<proteinExistence type="predicted"/>
<evidence type="ECO:0000256" key="2">
    <source>
        <dbReference type="ARBA" id="ARBA00022692"/>
    </source>
</evidence>
<dbReference type="STRING" id="6293.A0A1I8EAU1"/>
<feature type="transmembrane region" description="Helical" evidence="6">
    <location>
        <begin position="45"/>
        <end position="68"/>
    </location>
</feature>
<sequence>MSRVHYYWMKEIAGLQLLDLTMVFLTMSPQINSVALYLKQSRPLFRIGLCIVSLGGILSLSEVIFEFFSLTGNDLVHFELWRLFTHFTIETNIFAFILLVWNLHQVASLIEPNWGVFETIKYLGIVQIGSSLLIAIVALLTFVITVNDTFFFRTYIFGLLSACSAVCVAMKQYLPDSVLLTTPIGHIKNTHLPSCILVSASFLVGFGLLRWVSLLQILSGIQISWIYLRFLQPHDGEPRGDASEHFAWATLFPSKLQPLMRVLSSAVYTCLIQAHLCKPMARRIDLMQLDSINVILPGLQTRDTERRRQKALRDLTERLNRVQQAERGLWPEMEDVEESITVQDTSVMQQQEESRPQDSVPLIEEINADKEKGKADM</sequence>
<dbReference type="WBParaSite" id="maker-PairedContig_1150-snap-gene-3.15-mRNA-1">
    <property type="protein sequence ID" value="maker-PairedContig_1150-snap-gene-3.15-mRNA-1"/>
    <property type="gene ID" value="maker-PairedContig_1150-snap-gene-3.15"/>
</dbReference>
<dbReference type="InterPro" id="IPR013861">
    <property type="entry name" value="TMEM115/Pdh1/Rbl19"/>
</dbReference>
<feature type="transmembrane region" description="Helical" evidence="6">
    <location>
        <begin position="122"/>
        <end position="144"/>
    </location>
</feature>
<feature type="transmembrane region" description="Helical" evidence="6">
    <location>
        <begin position="150"/>
        <end position="170"/>
    </location>
</feature>
<feature type="transmembrane region" description="Helical" evidence="6">
    <location>
        <begin position="191"/>
        <end position="212"/>
    </location>
</feature>
<feature type="region of interest" description="Disordered" evidence="5">
    <location>
        <begin position="342"/>
        <end position="377"/>
    </location>
</feature>
<dbReference type="GO" id="GO:0005794">
    <property type="term" value="C:Golgi apparatus"/>
    <property type="evidence" value="ECO:0007669"/>
    <property type="project" value="TreeGrafter"/>
</dbReference>
<keyword evidence="3 6" id="KW-1133">Transmembrane helix</keyword>
<feature type="transmembrane region" description="Helical" evidence="6">
    <location>
        <begin position="80"/>
        <end position="101"/>
    </location>
</feature>
<name>A0A1I8EAU1_WUCBA</name>
<evidence type="ECO:0008006" key="8">
    <source>
        <dbReference type="Google" id="ProtNLM"/>
    </source>
</evidence>
<comment type="subcellular location">
    <subcellularLocation>
        <location evidence="1">Membrane</location>
        <topology evidence="1">Multi-pass membrane protein</topology>
    </subcellularLocation>
</comment>
<evidence type="ECO:0000256" key="6">
    <source>
        <dbReference type="SAM" id="Phobius"/>
    </source>
</evidence>
<dbReference type="AlphaFoldDB" id="A0A1I8EAU1"/>
<dbReference type="SMART" id="SM01160">
    <property type="entry name" value="DUF1751"/>
    <property type="match status" value="1"/>
</dbReference>
<accession>A0A1I8EAU1</accession>
<dbReference type="GO" id="GO:0016020">
    <property type="term" value="C:membrane"/>
    <property type="evidence" value="ECO:0007669"/>
    <property type="project" value="UniProtKB-SubCell"/>
</dbReference>
<dbReference type="PANTHER" id="PTHR13377:SF3">
    <property type="entry name" value="TRANSMEMBRANE PROTEIN 115"/>
    <property type="match status" value="1"/>
</dbReference>
<keyword evidence="4 6" id="KW-0472">Membrane</keyword>
<evidence type="ECO:0000256" key="4">
    <source>
        <dbReference type="ARBA" id="ARBA00023136"/>
    </source>
</evidence>
<dbReference type="GO" id="GO:0006890">
    <property type="term" value="P:retrograde vesicle-mediated transport, Golgi to endoplasmic reticulum"/>
    <property type="evidence" value="ECO:0007669"/>
    <property type="project" value="InterPro"/>
</dbReference>
<evidence type="ECO:0000256" key="5">
    <source>
        <dbReference type="SAM" id="MobiDB-lite"/>
    </source>
</evidence>
<evidence type="ECO:0000256" key="3">
    <source>
        <dbReference type="ARBA" id="ARBA00022989"/>
    </source>
</evidence>
<dbReference type="SUPFAM" id="SSF144091">
    <property type="entry name" value="Rhomboid-like"/>
    <property type="match status" value="1"/>
</dbReference>
<dbReference type="InterPro" id="IPR035952">
    <property type="entry name" value="Rhomboid-like_sf"/>
</dbReference>
<feature type="compositionally biased region" description="Basic and acidic residues" evidence="5">
    <location>
        <begin position="367"/>
        <end position="377"/>
    </location>
</feature>
<reference evidence="7" key="1">
    <citation type="submission" date="2016-11" db="UniProtKB">
        <authorList>
            <consortium name="WormBaseParasite"/>
        </authorList>
    </citation>
    <scope>IDENTIFICATION</scope>
    <source>
        <strain evidence="7">pt0022</strain>
    </source>
</reference>
<feature type="compositionally biased region" description="Polar residues" evidence="5">
    <location>
        <begin position="342"/>
        <end position="351"/>
    </location>
</feature>